<sequence>MDMRKPIIAQTSFSLRLSTHLFSSSSNLAFSPLSLHSLLGLLAAGSSGPTHDQLLSFLGSPVASDLAALHSHTSNVILADGSADGELCLRYAGGVWVDASTNLKNSFREVAGSVYKAEAHSVPFRSMPEECRNQINSWVEQMTTGKIKDLLPFGLVREDTRLILGNAMYFNGSWDAKFDPLYTKINTFQLIDGSSVETPFMTSSKKQFIAVYDGFKVLKLPYKQGQDWRQFSFYIFLPDESNALPNLLMKMNSEPDFLNCHIPTEKVPVGNFRIPKFKISMGIEFSEIFKNLGLVLPFTMTGDLSEMVDSSEASQYYVSQIVHKCFIEVNEEGTEAAAASAAILTFGCAFPIGEPIDFVADHPFLFLIQDDRSGVVLFMGYLLNPLLAE</sequence>
<evidence type="ECO:0000259" key="3">
    <source>
        <dbReference type="SMART" id="SM00093"/>
    </source>
</evidence>
<reference evidence="4 5" key="1">
    <citation type="journal article" date="2022" name="Cell">
        <title>Repeat-based holocentromeres influence genome architecture and karyotype evolution.</title>
        <authorList>
            <person name="Hofstatter P.G."/>
            <person name="Thangavel G."/>
            <person name="Lux T."/>
            <person name="Neumann P."/>
            <person name="Vondrak T."/>
            <person name="Novak P."/>
            <person name="Zhang M."/>
            <person name="Costa L."/>
            <person name="Castellani M."/>
            <person name="Scott A."/>
            <person name="Toegelov H."/>
            <person name="Fuchs J."/>
            <person name="Mata-Sucre Y."/>
            <person name="Dias Y."/>
            <person name="Vanzela A.L.L."/>
            <person name="Huettel B."/>
            <person name="Almeida C.C.S."/>
            <person name="Simkova H."/>
            <person name="Souza G."/>
            <person name="Pedrosa-Harand A."/>
            <person name="Macas J."/>
            <person name="Mayer K.F.X."/>
            <person name="Houben A."/>
            <person name="Marques A."/>
        </authorList>
    </citation>
    <scope>NUCLEOTIDE SEQUENCE [LARGE SCALE GENOMIC DNA]</scope>
    <source>
        <strain evidence="4">RhyTen1mFocal</strain>
    </source>
</reference>
<accession>A0AAD5ZJZ1</accession>
<dbReference type="AlphaFoldDB" id="A0AAD5ZJZ1"/>
<evidence type="ECO:0000313" key="4">
    <source>
        <dbReference type="EMBL" id="KAJ3699059.1"/>
    </source>
</evidence>
<keyword evidence="5" id="KW-1185">Reference proteome</keyword>
<gene>
    <name evidence="4" type="ORF">LUZ61_002764</name>
</gene>
<dbReference type="PANTHER" id="PTHR11461">
    <property type="entry name" value="SERINE PROTEASE INHIBITOR, SERPIN"/>
    <property type="match status" value="1"/>
</dbReference>
<dbReference type="PROSITE" id="PS00284">
    <property type="entry name" value="SERPIN"/>
    <property type="match status" value="1"/>
</dbReference>
<evidence type="ECO:0000256" key="2">
    <source>
        <dbReference type="RuleBase" id="RU000411"/>
    </source>
</evidence>
<name>A0AAD5ZJZ1_9POAL</name>
<comment type="similarity">
    <text evidence="1 2">Belongs to the serpin family.</text>
</comment>
<dbReference type="InterPro" id="IPR042185">
    <property type="entry name" value="Serpin_sf_2"/>
</dbReference>
<dbReference type="Pfam" id="PF00079">
    <property type="entry name" value="Serpin"/>
    <property type="match status" value="1"/>
</dbReference>
<evidence type="ECO:0000256" key="1">
    <source>
        <dbReference type="ARBA" id="ARBA00009500"/>
    </source>
</evidence>
<dbReference type="GO" id="GO:0005615">
    <property type="term" value="C:extracellular space"/>
    <property type="evidence" value="ECO:0007669"/>
    <property type="project" value="InterPro"/>
</dbReference>
<organism evidence="4 5">
    <name type="scientific">Rhynchospora tenuis</name>
    <dbReference type="NCBI Taxonomy" id="198213"/>
    <lineage>
        <taxon>Eukaryota</taxon>
        <taxon>Viridiplantae</taxon>
        <taxon>Streptophyta</taxon>
        <taxon>Embryophyta</taxon>
        <taxon>Tracheophyta</taxon>
        <taxon>Spermatophyta</taxon>
        <taxon>Magnoliopsida</taxon>
        <taxon>Liliopsida</taxon>
        <taxon>Poales</taxon>
        <taxon>Cyperaceae</taxon>
        <taxon>Cyperoideae</taxon>
        <taxon>Rhynchosporeae</taxon>
        <taxon>Rhynchospora</taxon>
    </lineage>
</organism>
<dbReference type="InterPro" id="IPR000215">
    <property type="entry name" value="Serpin_fam"/>
</dbReference>
<dbReference type="Proteomes" id="UP001210211">
    <property type="component" value="Unassembled WGS sequence"/>
</dbReference>
<dbReference type="Gene3D" id="2.30.39.10">
    <property type="entry name" value="Alpha-1-antitrypsin, domain 1"/>
    <property type="match status" value="1"/>
</dbReference>
<dbReference type="CDD" id="cd02043">
    <property type="entry name" value="serpinP_plants"/>
    <property type="match status" value="1"/>
</dbReference>
<protein>
    <recommendedName>
        <fullName evidence="3">Serpin domain-containing protein</fullName>
    </recommendedName>
</protein>
<dbReference type="SUPFAM" id="SSF56574">
    <property type="entry name" value="Serpins"/>
    <property type="match status" value="1"/>
</dbReference>
<dbReference type="InterPro" id="IPR036186">
    <property type="entry name" value="Serpin_sf"/>
</dbReference>
<dbReference type="PANTHER" id="PTHR11461:SF211">
    <property type="entry name" value="GH10112P-RELATED"/>
    <property type="match status" value="1"/>
</dbReference>
<proteinExistence type="inferred from homology"/>
<dbReference type="EMBL" id="JAMRDG010000001">
    <property type="protein sequence ID" value="KAJ3699059.1"/>
    <property type="molecule type" value="Genomic_DNA"/>
</dbReference>
<dbReference type="InterPro" id="IPR023795">
    <property type="entry name" value="Serpin_CS"/>
</dbReference>
<dbReference type="SMART" id="SM00093">
    <property type="entry name" value="SERPIN"/>
    <property type="match status" value="1"/>
</dbReference>
<comment type="caution">
    <text evidence="4">The sequence shown here is derived from an EMBL/GenBank/DDBJ whole genome shotgun (WGS) entry which is preliminary data.</text>
</comment>
<evidence type="ECO:0000313" key="5">
    <source>
        <dbReference type="Proteomes" id="UP001210211"/>
    </source>
</evidence>
<dbReference type="Gene3D" id="3.30.497.10">
    <property type="entry name" value="Antithrombin, subunit I, domain 2"/>
    <property type="match status" value="1"/>
</dbReference>
<dbReference type="InterPro" id="IPR023796">
    <property type="entry name" value="Serpin_dom"/>
</dbReference>
<dbReference type="GO" id="GO:0004867">
    <property type="term" value="F:serine-type endopeptidase inhibitor activity"/>
    <property type="evidence" value="ECO:0007669"/>
    <property type="project" value="InterPro"/>
</dbReference>
<feature type="domain" description="Serpin" evidence="3">
    <location>
        <begin position="15"/>
        <end position="385"/>
    </location>
</feature>
<dbReference type="InterPro" id="IPR042178">
    <property type="entry name" value="Serpin_sf_1"/>
</dbReference>